<dbReference type="Proteomes" id="UP000006015">
    <property type="component" value="Unassembled WGS sequence"/>
</dbReference>
<gene>
    <name evidence="1" type="ORF">HMPREF0281_02408</name>
</gene>
<evidence type="ECO:0000313" key="2">
    <source>
        <dbReference type="Proteomes" id="UP000006015"/>
    </source>
</evidence>
<proteinExistence type="predicted"/>
<reference evidence="1 2" key="1">
    <citation type="submission" date="2010-04" db="EMBL/GenBank/DDBJ databases">
        <authorList>
            <person name="Weinstock G."/>
            <person name="Sodergren E."/>
            <person name="Clifton S."/>
            <person name="Fulton L."/>
            <person name="Fulton B."/>
            <person name="Courtney L."/>
            <person name="Fronick C."/>
            <person name="Harrison M."/>
            <person name="Strong C."/>
            <person name="Farmer C."/>
            <person name="Delahaunty K."/>
            <person name="Markovic C."/>
            <person name="Hall O."/>
            <person name="Minx P."/>
            <person name="Tomlinson C."/>
            <person name="Mitreva M."/>
            <person name="Hou S."/>
            <person name="Wollam A."/>
            <person name="Pepin K.H."/>
            <person name="Johnson M."/>
            <person name="Bhonagiri V."/>
            <person name="Zhang X."/>
            <person name="Suruliraj S."/>
            <person name="Warren W."/>
            <person name="Chinwalla A."/>
            <person name="Mardis E.R."/>
            <person name="Wilson R.K."/>
        </authorList>
    </citation>
    <scope>NUCLEOTIDE SEQUENCE [LARGE SCALE GENOMIC DNA]</scope>
    <source>
        <strain evidence="1 2">DSM 20306</strain>
    </source>
</reference>
<keyword evidence="2" id="KW-1185">Reference proteome</keyword>
<sequence length="94" mass="10019">MAIATMAATGSSTPAMRKPMIAGQKLVPELTPTIGGKIRLPAPKNIENRVNEAMPMVSNGEGILDFAAGDATVSDIKVPVLWVDSEQMKLNKRE</sequence>
<name>A0ABP2IG18_CORAM</name>
<accession>A0ABP2IG18</accession>
<organism evidence="1 2">
    <name type="scientific">Corynebacterium ammoniagenes DSM 20306</name>
    <dbReference type="NCBI Taxonomy" id="649754"/>
    <lineage>
        <taxon>Bacteria</taxon>
        <taxon>Bacillati</taxon>
        <taxon>Actinomycetota</taxon>
        <taxon>Actinomycetes</taxon>
        <taxon>Mycobacteriales</taxon>
        <taxon>Corynebacteriaceae</taxon>
        <taxon>Corynebacterium</taxon>
    </lineage>
</organism>
<protein>
    <submittedName>
        <fullName evidence="1">Uncharacterized protein</fullName>
    </submittedName>
</protein>
<evidence type="ECO:0000313" key="1">
    <source>
        <dbReference type="EMBL" id="EFG80314.1"/>
    </source>
</evidence>
<dbReference type="EMBL" id="ADNS01000031">
    <property type="protein sequence ID" value="EFG80314.1"/>
    <property type="molecule type" value="Genomic_DNA"/>
</dbReference>
<comment type="caution">
    <text evidence="1">The sequence shown here is derived from an EMBL/GenBank/DDBJ whole genome shotgun (WGS) entry which is preliminary data.</text>
</comment>